<protein>
    <submittedName>
        <fullName evidence="2">Uncharacterized protein</fullName>
    </submittedName>
</protein>
<dbReference type="EMBL" id="AGNL01042391">
    <property type="protein sequence ID" value="EJK51015.1"/>
    <property type="molecule type" value="Genomic_DNA"/>
</dbReference>
<evidence type="ECO:0000313" key="2">
    <source>
        <dbReference type="EMBL" id="EJK51015.1"/>
    </source>
</evidence>
<reference evidence="2 3" key="1">
    <citation type="journal article" date="2012" name="Genome Biol.">
        <title>Genome and low-iron response of an oceanic diatom adapted to chronic iron limitation.</title>
        <authorList>
            <person name="Lommer M."/>
            <person name="Specht M."/>
            <person name="Roy A.S."/>
            <person name="Kraemer L."/>
            <person name="Andreson R."/>
            <person name="Gutowska M.A."/>
            <person name="Wolf J."/>
            <person name="Bergner S.V."/>
            <person name="Schilhabel M.B."/>
            <person name="Klostermeier U.C."/>
            <person name="Beiko R.G."/>
            <person name="Rosenstiel P."/>
            <person name="Hippler M."/>
            <person name="Laroche J."/>
        </authorList>
    </citation>
    <scope>NUCLEOTIDE SEQUENCE [LARGE SCALE GENOMIC DNA]</scope>
    <source>
        <strain evidence="2 3">CCMP1005</strain>
    </source>
</reference>
<comment type="caution">
    <text evidence="2">The sequence shown here is derived from an EMBL/GenBank/DDBJ whole genome shotgun (WGS) entry which is preliminary data.</text>
</comment>
<sequence>MEDQVRRAYYMQTDGQARRADNTKPQSECQQFEEQRPPPRRSAVTASPDRWSTVVSPSLPSRVSAIRPCLCDSKDSKLGGGGGEHGSHGKLR</sequence>
<feature type="compositionally biased region" description="Polar residues" evidence="1">
    <location>
        <begin position="23"/>
        <end position="32"/>
    </location>
</feature>
<feature type="region of interest" description="Disordered" evidence="1">
    <location>
        <begin position="10"/>
        <end position="58"/>
    </location>
</feature>
<name>K0RCU1_THAOC</name>
<dbReference type="Proteomes" id="UP000266841">
    <property type="component" value="Unassembled WGS sequence"/>
</dbReference>
<evidence type="ECO:0000313" key="3">
    <source>
        <dbReference type="Proteomes" id="UP000266841"/>
    </source>
</evidence>
<keyword evidence="3" id="KW-1185">Reference proteome</keyword>
<proteinExistence type="predicted"/>
<gene>
    <name evidence="2" type="ORF">THAOC_29857</name>
</gene>
<organism evidence="2 3">
    <name type="scientific">Thalassiosira oceanica</name>
    <name type="common">Marine diatom</name>
    <dbReference type="NCBI Taxonomy" id="159749"/>
    <lineage>
        <taxon>Eukaryota</taxon>
        <taxon>Sar</taxon>
        <taxon>Stramenopiles</taxon>
        <taxon>Ochrophyta</taxon>
        <taxon>Bacillariophyta</taxon>
        <taxon>Coscinodiscophyceae</taxon>
        <taxon>Thalassiosirophycidae</taxon>
        <taxon>Thalassiosirales</taxon>
        <taxon>Thalassiosiraceae</taxon>
        <taxon>Thalassiosira</taxon>
    </lineage>
</organism>
<dbReference type="AlphaFoldDB" id="K0RCU1"/>
<evidence type="ECO:0000256" key="1">
    <source>
        <dbReference type="SAM" id="MobiDB-lite"/>
    </source>
</evidence>
<feature type="non-terminal residue" evidence="2">
    <location>
        <position position="92"/>
    </location>
</feature>
<accession>K0RCU1</accession>
<feature type="region of interest" description="Disordered" evidence="1">
    <location>
        <begin position="71"/>
        <end position="92"/>
    </location>
</feature>